<evidence type="ECO:0000256" key="7">
    <source>
        <dbReference type="ARBA" id="ARBA00023242"/>
    </source>
</evidence>
<evidence type="ECO:0000256" key="6">
    <source>
        <dbReference type="ARBA" id="ARBA00023163"/>
    </source>
</evidence>
<evidence type="ECO:0000256" key="9">
    <source>
        <dbReference type="RuleBase" id="RU369094"/>
    </source>
</evidence>
<name>A0ABC8YJ60_9POAL</name>
<organism evidence="12 13">
    <name type="scientific">Urochloa decumbens</name>
    <dbReference type="NCBI Taxonomy" id="240449"/>
    <lineage>
        <taxon>Eukaryota</taxon>
        <taxon>Viridiplantae</taxon>
        <taxon>Streptophyta</taxon>
        <taxon>Embryophyta</taxon>
        <taxon>Tracheophyta</taxon>
        <taxon>Spermatophyta</taxon>
        <taxon>Magnoliopsida</taxon>
        <taxon>Liliopsida</taxon>
        <taxon>Poales</taxon>
        <taxon>Poaceae</taxon>
        <taxon>PACMAD clade</taxon>
        <taxon>Panicoideae</taxon>
        <taxon>Panicodae</taxon>
        <taxon>Paniceae</taxon>
        <taxon>Melinidinae</taxon>
        <taxon>Urochloa</taxon>
    </lineage>
</organism>
<keyword evidence="4 9" id="KW-0805">Transcription regulation</keyword>
<dbReference type="InterPro" id="IPR045174">
    <property type="entry name" value="Dof"/>
</dbReference>
<keyword evidence="7 8" id="KW-0539">Nucleus</keyword>
<feature type="domain" description="Dof-type" evidence="11">
    <location>
        <begin position="116"/>
        <end position="170"/>
    </location>
</feature>
<feature type="compositionally biased region" description="Polar residues" evidence="10">
    <location>
        <begin position="404"/>
        <end position="415"/>
    </location>
</feature>
<dbReference type="PANTHER" id="PTHR31992">
    <property type="entry name" value="DOF ZINC FINGER PROTEIN DOF1.4-RELATED"/>
    <property type="match status" value="1"/>
</dbReference>
<dbReference type="GO" id="GO:0005634">
    <property type="term" value="C:nucleus"/>
    <property type="evidence" value="ECO:0007669"/>
    <property type="project" value="UniProtKB-SubCell"/>
</dbReference>
<evidence type="ECO:0000256" key="5">
    <source>
        <dbReference type="ARBA" id="ARBA00023125"/>
    </source>
</evidence>
<proteinExistence type="predicted"/>
<keyword evidence="5 8" id="KW-0238">DNA-binding</keyword>
<keyword evidence="2 8" id="KW-0863">Zinc-finger</keyword>
<dbReference type="Pfam" id="PF02701">
    <property type="entry name" value="Zn_ribbon_Dof"/>
    <property type="match status" value="1"/>
</dbReference>
<evidence type="ECO:0000256" key="3">
    <source>
        <dbReference type="ARBA" id="ARBA00022833"/>
    </source>
</evidence>
<reference evidence="12" key="1">
    <citation type="submission" date="2024-10" db="EMBL/GenBank/DDBJ databases">
        <authorList>
            <person name="Ryan C."/>
        </authorList>
    </citation>
    <scope>NUCLEOTIDE SEQUENCE [LARGE SCALE GENOMIC DNA]</scope>
</reference>
<dbReference type="GO" id="GO:0008270">
    <property type="term" value="F:zinc ion binding"/>
    <property type="evidence" value="ECO:0007669"/>
    <property type="project" value="UniProtKB-KW"/>
</dbReference>
<feature type="region of interest" description="Disordered" evidence="10">
    <location>
        <begin position="11"/>
        <end position="72"/>
    </location>
</feature>
<keyword evidence="6 9" id="KW-0804">Transcription</keyword>
<sequence>MVFSSVPVYLDPPNWNQHQQQQQQAHHGQQLPSGGGGGGGVESHAHHQQQHQHQHQHHQLPPVPPPGALMAPRPDMAAMVAAASGGGGPTGGSAVRPGSMTERARLAKIPQPEPGLKCPRCESTNTKFCYFNNYSLSQPRHFCKTCRRYWTRGGALRNVPVGGGCRRNKRTKSSKSATSSSAASASASATAGGGTSSSTSSSTATGGAAMMQPQGGQQLPFLSSLHLHHPLGGGAGDHYSTGASRLGFPGLSSLDPVDYHLGTGGGLEQWRLPQIQQFPFLSRPDAGVPPSMSGGIYPFDVDGHGGDAGGGFAGHMLGGSKVPGGSAGLITQLASVKMEDNNPSAASAAMTSSPREFLGLPGNLQFWGGGGGGNGASGNNGGGATANAGGGASAPGSSWVDLSGFNNSPSSGNIL</sequence>
<feature type="compositionally biased region" description="Low complexity" evidence="10">
    <location>
        <begin position="17"/>
        <end position="30"/>
    </location>
</feature>
<feature type="compositionally biased region" description="Low complexity" evidence="10">
    <location>
        <begin position="174"/>
        <end position="215"/>
    </location>
</feature>
<comment type="subcellular location">
    <subcellularLocation>
        <location evidence="8 9">Nucleus</location>
    </subcellularLocation>
</comment>
<evidence type="ECO:0000256" key="1">
    <source>
        <dbReference type="ARBA" id="ARBA00022723"/>
    </source>
</evidence>
<keyword evidence="13" id="KW-1185">Reference proteome</keyword>
<dbReference type="EMBL" id="OZ075126">
    <property type="protein sequence ID" value="CAL4945150.1"/>
    <property type="molecule type" value="Genomic_DNA"/>
</dbReference>
<evidence type="ECO:0000256" key="10">
    <source>
        <dbReference type="SAM" id="MobiDB-lite"/>
    </source>
</evidence>
<comment type="function">
    <text evidence="9">Transcription factor that binds specifically to a 5'-AA[AG]G-3' consensus core sequence.</text>
</comment>
<feature type="region of interest" description="Disordered" evidence="10">
    <location>
        <begin position="387"/>
        <end position="415"/>
    </location>
</feature>
<evidence type="ECO:0000313" key="13">
    <source>
        <dbReference type="Proteomes" id="UP001497457"/>
    </source>
</evidence>
<dbReference type="PROSITE" id="PS01361">
    <property type="entry name" value="ZF_DOF_1"/>
    <property type="match status" value="1"/>
</dbReference>
<dbReference type="GO" id="GO:0003677">
    <property type="term" value="F:DNA binding"/>
    <property type="evidence" value="ECO:0007669"/>
    <property type="project" value="UniProtKB-UniRule"/>
</dbReference>
<evidence type="ECO:0000259" key="11">
    <source>
        <dbReference type="PROSITE" id="PS50884"/>
    </source>
</evidence>
<evidence type="ECO:0000256" key="2">
    <source>
        <dbReference type="ARBA" id="ARBA00022771"/>
    </source>
</evidence>
<evidence type="ECO:0000256" key="8">
    <source>
        <dbReference type="PROSITE-ProRule" id="PRU00071"/>
    </source>
</evidence>
<dbReference type="GO" id="GO:0003700">
    <property type="term" value="F:DNA-binding transcription factor activity"/>
    <property type="evidence" value="ECO:0007669"/>
    <property type="project" value="UniProtKB-UniRule"/>
</dbReference>
<dbReference type="PROSITE" id="PS50884">
    <property type="entry name" value="ZF_DOF_2"/>
    <property type="match status" value="1"/>
</dbReference>
<accession>A0ABC8YJ60</accession>
<evidence type="ECO:0000256" key="4">
    <source>
        <dbReference type="ARBA" id="ARBA00023015"/>
    </source>
</evidence>
<gene>
    <name evidence="12" type="ORF">URODEC1_LOCUS35277</name>
</gene>
<evidence type="ECO:0000313" key="12">
    <source>
        <dbReference type="EMBL" id="CAL4945150.1"/>
    </source>
</evidence>
<dbReference type="PANTHER" id="PTHR31992:SF351">
    <property type="entry name" value="DOF ZINC FINGER PROTEIN"/>
    <property type="match status" value="1"/>
</dbReference>
<keyword evidence="3 9" id="KW-0862">Zinc</keyword>
<dbReference type="AlphaFoldDB" id="A0ABC8YJ60"/>
<dbReference type="Proteomes" id="UP001497457">
    <property type="component" value="Chromosome 16b"/>
</dbReference>
<feature type="region of interest" description="Disordered" evidence="10">
    <location>
        <begin position="160"/>
        <end position="215"/>
    </location>
</feature>
<protein>
    <recommendedName>
        <fullName evidence="9">Dof zinc finger protein</fullName>
    </recommendedName>
</protein>
<feature type="compositionally biased region" description="Basic residues" evidence="10">
    <location>
        <begin position="46"/>
        <end position="58"/>
    </location>
</feature>
<dbReference type="InterPro" id="IPR003851">
    <property type="entry name" value="Znf_Dof"/>
</dbReference>
<keyword evidence="1 9" id="KW-0479">Metal-binding</keyword>